<gene>
    <name evidence="1" type="ORF">SAMN02745121_08882</name>
</gene>
<name>A0A1I2IPV1_9BACT</name>
<evidence type="ECO:0000313" key="2">
    <source>
        <dbReference type="Proteomes" id="UP000199400"/>
    </source>
</evidence>
<evidence type="ECO:0000313" key="1">
    <source>
        <dbReference type="EMBL" id="SFF44294.1"/>
    </source>
</evidence>
<dbReference type="Proteomes" id="UP000199400">
    <property type="component" value="Unassembled WGS sequence"/>
</dbReference>
<accession>A0A1I2IPV1</accession>
<dbReference type="EMBL" id="FOMX01000076">
    <property type="protein sequence ID" value="SFF44294.1"/>
    <property type="molecule type" value="Genomic_DNA"/>
</dbReference>
<proteinExistence type="predicted"/>
<dbReference type="AlphaFoldDB" id="A0A1I2IPV1"/>
<organism evidence="1 2">
    <name type="scientific">Nannocystis exedens</name>
    <dbReference type="NCBI Taxonomy" id="54"/>
    <lineage>
        <taxon>Bacteria</taxon>
        <taxon>Pseudomonadati</taxon>
        <taxon>Myxococcota</taxon>
        <taxon>Polyangia</taxon>
        <taxon>Nannocystales</taxon>
        <taxon>Nannocystaceae</taxon>
        <taxon>Nannocystis</taxon>
    </lineage>
</organism>
<reference evidence="2" key="1">
    <citation type="submission" date="2016-10" db="EMBL/GenBank/DDBJ databases">
        <authorList>
            <person name="Varghese N."/>
            <person name="Submissions S."/>
        </authorList>
    </citation>
    <scope>NUCLEOTIDE SEQUENCE [LARGE SCALE GENOMIC DNA]</scope>
    <source>
        <strain evidence="2">ATCC 25963</strain>
    </source>
</reference>
<sequence length="388" mass="42088">MIALVPLARPAEVLLWAAPLPGESEFVLEDPLALDYLGQQVGYFLLPALTTRSGQAQYFAVVLYGLDLAERALKEYGLPDDDDERRRLFERWERLWALATLESRNGSLGRGHPDAMRGARGVSKAWFSGEKPLPRDYPLISRQSELSGLGAYLVPLRDLGLVYPDSLRITPAATPIVDAFWGEPGTMHMQRFDNWALHVLAPATARIERKFPNFRLATLGERSRLTSILGRKPQQDPIFEAVVERAPPPTLAVARLVEQGPQECNPLSHYPCPAGEGCYLNYGGNPDPVIEVSCSDLPKGAGVGSSYGSGPGVNCERGLACVAKEFDPACETLPEDEGCCQPLCDLGAPDACEAGRTCVPYQDLLSRLELLPSSDSSGSASRRGPGLA</sequence>
<protein>
    <submittedName>
        <fullName evidence="1">Uncharacterized protein</fullName>
    </submittedName>
</protein>
<dbReference type="RefSeq" id="WP_096327362.1">
    <property type="nucleotide sequence ID" value="NZ_FOMX01000076.1"/>
</dbReference>
<dbReference type="OrthoDB" id="5497744at2"/>
<keyword evidence="2" id="KW-1185">Reference proteome</keyword>